<feature type="region of interest" description="Disordered" evidence="1">
    <location>
        <begin position="1"/>
        <end position="96"/>
    </location>
</feature>
<evidence type="ECO:0000256" key="1">
    <source>
        <dbReference type="SAM" id="MobiDB-lite"/>
    </source>
</evidence>
<dbReference type="Proteomes" id="UP001151287">
    <property type="component" value="Unassembled WGS sequence"/>
</dbReference>
<dbReference type="PANTHER" id="PTHR33984">
    <property type="entry name" value="OS02G0717600 PROTEIN"/>
    <property type="match status" value="1"/>
</dbReference>
<evidence type="ECO:0000313" key="3">
    <source>
        <dbReference type="Proteomes" id="UP001151287"/>
    </source>
</evidence>
<reference evidence="2" key="1">
    <citation type="journal article" date="2022" name="Cell">
        <title>Repeat-based holocentromeres influence genome architecture and karyotype evolution.</title>
        <authorList>
            <person name="Hofstatter P.G."/>
            <person name="Thangavel G."/>
            <person name="Lux T."/>
            <person name="Neumann P."/>
            <person name="Vondrak T."/>
            <person name="Novak P."/>
            <person name="Zhang M."/>
            <person name="Costa L."/>
            <person name="Castellani M."/>
            <person name="Scott A."/>
            <person name="Toegelov H."/>
            <person name="Fuchs J."/>
            <person name="Mata-Sucre Y."/>
            <person name="Dias Y."/>
            <person name="Vanzela A.L.L."/>
            <person name="Huettel B."/>
            <person name="Almeida C.C.S."/>
            <person name="Simkova H."/>
            <person name="Souza G."/>
            <person name="Pedrosa-Harand A."/>
            <person name="Macas J."/>
            <person name="Mayer K.F.X."/>
            <person name="Houben A."/>
            <person name="Marques A."/>
        </authorList>
    </citation>
    <scope>NUCLEOTIDE SEQUENCE</scope>
    <source>
        <strain evidence="2">RhyBre1mFocal</strain>
    </source>
</reference>
<dbReference type="PANTHER" id="PTHR33984:SF1">
    <property type="entry name" value="OS09G0281800 PROTEIN"/>
    <property type="match status" value="1"/>
</dbReference>
<dbReference type="AlphaFoldDB" id="A0A9Q0HU08"/>
<name>A0A9Q0HU08_9POAL</name>
<dbReference type="OrthoDB" id="59661at2759"/>
<protein>
    <submittedName>
        <fullName evidence="2">Uncharacterized protein</fullName>
    </submittedName>
</protein>
<feature type="region of interest" description="Disordered" evidence="1">
    <location>
        <begin position="369"/>
        <end position="439"/>
    </location>
</feature>
<dbReference type="EMBL" id="JAMQYH010000002">
    <property type="protein sequence ID" value="KAJ1697875.1"/>
    <property type="molecule type" value="Genomic_DNA"/>
</dbReference>
<organism evidence="2 3">
    <name type="scientific">Rhynchospora breviuscula</name>
    <dbReference type="NCBI Taxonomy" id="2022672"/>
    <lineage>
        <taxon>Eukaryota</taxon>
        <taxon>Viridiplantae</taxon>
        <taxon>Streptophyta</taxon>
        <taxon>Embryophyta</taxon>
        <taxon>Tracheophyta</taxon>
        <taxon>Spermatophyta</taxon>
        <taxon>Magnoliopsida</taxon>
        <taxon>Liliopsida</taxon>
        <taxon>Poales</taxon>
        <taxon>Cyperaceae</taxon>
        <taxon>Cyperoideae</taxon>
        <taxon>Rhynchosporeae</taxon>
        <taxon>Rhynchospora</taxon>
    </lineage>
</organism>
<sequence length="439" mass="47665">MPTGPEPPSEGVTSLYQTPPPMNHGEEIVMKKSSKKGGMQKLIKSAFKRGETSSKDVPFNDSYGKPPTGQARGRRYKSTGSEDSASWDSDSTESFEESKNNAKVLAALRNAKIGSSYESFPWEKTMRELLPPSGSTSFLSILLLPKASDASASKYNSLEDTLARADTWLVSSQASGVPITFMSVQTEALLTKISGDTASATVTMGSLADLANMANVSLYGFEDYHGVDIGVVRAVRLWYTPIAGEMALEIKLLQGDTRLGFAISRTEEGFIYISSVADENSHSVASTRSGLLQVYKEAKKASKLLIVSRVGNEKVLPWMVSTSGDIKCYDTVSLSQKLSLHRHALKPILLHFLMWDKIKINVMKDEANQHGVTKPPLPQSVIPLPTGAEQEEVPRGTSFEGSVRSSVSSEDDGPEIGKSSGPGDNSFRFQNIKLPDSWV</sequence>
<keyword evidence="3" id="KW-1185">Reference proteome</keyword>
<feature type="compositionally biased region" description="Low complexity" evidence="1">
    <location>
        <begin position="398"/>
        <end position="408"/>
    </location>
</feature>
<gene>
    <name evidence="2" type="ORF">LUZ63_006387</name>
</gene>
<evidence type="ECO:0000313" key="2">
    <source>
        <dbReference type="EMBL" id="KAJ1697875.1"/>
    </source>
</evidence>
<accession>A0A9Q0HU08</accession>
<feature type="compositionally biased region" description="Polar residues" evidence="1">
    <location>
        <begin position="78"/>
        <end position="89"/>
    </location>
</feature>
<comment type="caution">
    <text evidence="2">The sequence shown here is derived from an EMBL/GenBank/DDBJ whole genome shotgun (WGS) entry which is preliminary data.</text>
</comment>
<proteinExistence type="predicted"/>